<reference evidence="2" key="1">
    <citation type="journal article" date="2016" name="Front. Microbiol.">
        <title>Molecular Keys to the Janthinobacterium and Duganella spp. Interaction with the Plant Pathogen Fusarium graminearum.</title>
        <authorList>
            <person name="Haack F.S."/>
            <person name="Poehlein A."/>
            <person name="Kroger C."/>
            <person name="Voigt C.A."/>
            <person name="Piepenbring M."/>
            <person name="Bode H.B."/>
            <person name="Daniel R."/>
            <person name="Schafer W."/>
            <person name="Streit W.R."/>
        </authorList>
    </citation>
    <scope>NUCLEOTIDE SEQUENCE [LARGE SCALE GENOMIC DNA]</scope>
    <source>
        <strain evidence="2">T54</strain>
    </source>
</reference>
<name>A0A1E7WNE1_9BURK</name>
<protein>
    <submittedName>
        <fullName evidence="1">Uncharacterized protein</fullName>
    </submittedName>
</protein>
<dbReference type="Proteomes" id="UP000175989">
    <property type="component" value="Unassembled WGS sequence"/>
</dbReference>
<dbReference type="OrthoDB" id="9796786at2"/>
<dbReference type="EMBL" id="LROM01000082">
    <property type="protein sequence ID" value="OFA00617.1"/>
    <property type="molecule type" value="Genomic_DNA"/>
</dbReference>
<comment type="caution">
    <text evidence="1">The sequence shown here is derived from an EMBL/GenBank/DDBJ whole genome shotgun (WGS) entry which is preliminary data.</text>
</comment>
<proteinExistence type="predicted"/>
<gene>
    <name evidence="1" type="ORF">DUPY_22690</name>
</gene>
<accession>A0A1E7WNE1</accession>
<sequence length="81" mass="8977">MNTLADDIDAHALEAAWGELDRVARLRPIHDEASYDHAVALMNRVLDVMGDNEQHPLAGLLELLATLVGNYEQKHYALGDI</sequence>
<organism evidence="1 2">
    <name type="scientific">Duganella phyllosphaerae</name>
    <dbReference type="NCBI Taxonomy" id="762836"/>
    <lineage>
        <taxon>Bacteria</taxon>
        <taxon>Pseudomonadati</taxon>
        <taxon>Pseudomonadota</taxon>
        <taxon>Betaproteobacteria</taxon>
        <taxon>Burkholderiales</taxon>
        <taxon>Oxalobacteraceae</taxon>
        <taxon>Telluria group</taxon>
        <taxon>Duganella</taxon>
    </lineage>
</organism>
<keyword evidence="2" id="KW-1185">Reference proteome</keyword>
<evidence type="ECO:0000313" key="2">
    <source>
        <dbReference type="Proteomes" id="UP000175989"/>
    </source>
</evidence>
<evidence type="ECO:0000313" key="1">
    <source>
        <dbReference type="EMBL" id="OFA00617.1"/>
    </source>
</evidence>
<dbReference type="AlphaFoldDB" id="A0A1E7WNE1"/>
<dbReference type="RefSeq" id="WP_070248109.1">
    <property type="nucleotide sequence ID" value="NZ_LROM01000082.1"/>
</dbReference>